<sequence length="246" mass="27429">MNVLVIGGSGYLGQLVLPFLSERHRLRVLDLRPPSNPALEYIPGSVANTDALAEAVIGMDAVLFMAMGSNVPLDGDLWGRIESHADAFDVSVKGLYLTLYSAYQAGVKHAVYTSSMSIYKGNCLGRPGADEDTPPDADHPYALTKRLGEDVCRAVSRHRGMSVNALRLYMPVPEDRWREEAVKNQFTPWTTAEDTARAMLAALEYRDGFQAFTISGDYEQRVLNQEKAKRLLDWEPRQRLPEKRGQ</sequence>
<dbReference type="PANTHER" id="PTHR43245">
    <property type="entry name" value="BIFUNCTIONAL POLYMYXIN RESISTANCE PROTEIN ARNA"/>
    <property type="match status" value="1"/>
</dbReference>
<name>A0A402D6L0_9BACT</name>
<keyword evidence="2" id="KW-1185">Reference proteome</keyword>
<accession>A0A402D6L0</accession>
<dbReference type="AlphaFoldDB" id="A0A402D6L0"/>
<dbReference type="KEGG" id="ccot:CCAX7_26370"/>
<dbReference type="SUPFAM" id="SSF51735">
    <property type="entry name" value="NAD(P)-binding Rossmann-fold domains"/>
    <property type="match status" value="1"/>
</dbReference>
<dbReference type="InterPro" id="IPR001509">
    <property type="entry name" value="Epimerase_deHydtase"/>
</dbReference>
<gene>
    <name evidence="1" type="ORF">CCAX7_26370</name>
</gene>
<evidence type="ECO:0000313" key="1">
    <source>
        <dbReference type="EMBL" id="BDI30586.1"/>
    </source>
</evidence>
<proteinExistence type="predicted"/>
<dbReference type="RefSeq" id="WP_119325090.1">
    <property type="nucleotide sequence ID" value="NZ_AP025739.1"/>
</dbReference>
<reference evidence="1 2" key="1">
    <citation type="journal article" date="2019" name="Int. J. Syst. Evol. Microbiol.">
        <title>Capsulimonas corticalis gen. nov., sp. nov., an aerobic capsulated bacterium, of a novel bacterial order, Capsulimonadales ord. nov., of the class Armatimonadia of the phylum Armatimonadetes.</title>
        <authorList>
            <person name="Li J."/>
            <person name="Kudo C."/>
            <person name="Tonouchi A."/>
        </authorList>
    </citation>
    <scope>NUCLEOTIDE SEQUENCE [LARGE SCALE GENOMIC DNA]</scope>
    <source>
        <strain evidence="1 2">AX-7</strain>
    </source>
</reference>
<dbReference type="OrthoDB" id="8770295at2"/>
<dbReference type="InterPro" id="IPR036291">
    <property type="entry name" value="NAD(P)-bd_dom_sf"/>
</dbReference>
<dbReference type="InterPro" id="IPR050177">
    <property type="entry name" value="Lipid_A_modif_metabolic_enz"/>
</dbReference>
<organism evidence="1 2">
    <name type="scientific">Capsulimonas corticalis</name>
    <dbReference type="NCBI Taxonomy" id="2219043"/>
    <lineage>
        <taxon>Bacteria</taxon>
        <taxon>Bacillati</taxon>
        <taxon>Armatimonadota</taxon>
        <taxon>Armatimonadia</taxon>
        <taxon>Capsulimonadales</taxon>
        <taxon>Capsulimonadaceae</taxon>
        <taxon>Capsulimonas</taxon>
    </lineage>
</organism>
<dbReference type="Gene3D" id="3.40.50.720">
    <property type="entry name" value="NAD(P)-binding Rossmann-like Domain"/>
    <property type="match status" value="1"/>
</dbReference>
<protein>
    <submittedName>
        <fullName evidence="1">Uncharacterized protein</fullName>
    </submittedName>
</protein>
<dbReference type="EMBL" id="AP025739">
    <property type="protein sequence ID" value="BDI30586.1"/>
    <property type="molecule type" value="Genomic_DNA"/>
</dbReference>
<dbReference type="Pfam" id="PF01370">
    <property type="entry name" value="Epimerase"/>
    <property type="match status" value="1"/>
</dbReference>
<evidence type="ECO:0000313" key="2">
    <source>
        <dbReference type="Proteomes" id="UP000287394"/>
    </source>
</evidence>
<dbReference type="Proteomes" id="UP000287394">
    <property type="component" value="Chromosome"/>
</dbReference>